<dbReference type="SUPFAM" id="SSF81383">
    <property type="entry name" value="F-box domain"/>
    <property type="match status" value="1"/>
</dbReference>
<name>A0AAN6PK95_9PEZI</name>
<dbReference type="Proteomes" id="UP001303115">
    <property type="component" value="Unassembled WGS sequence"/>
</dbReference>
<comment type="caution">
    <text evidence="3">The sequence shown here is derived from an EMBL/GenBank/DDBJ whole genome shotgun (WGS) entry which is preliminary data.</text>
</comment>
<gene>
    <name evidence="3" type="ORF">C8A01DRAFT_14078</name>
</gene>
<organism evidence="3 4">
    <name type="scientific">Parachaetomium inaequale</name>
    <dbReference type="NCBI Taxonomy" id="2588326"/>
    <lineage>
        <taxon>Eukaryota</taxon>
        <taxon>Fungi</taxon>
        <taxon>Dikarya</taxon>
        <taxon>Ascomycota</taxon>
        <taxon>Pezizomycotina</taxon>
        <taxon>Sordariomycetes</taxon>
        <taxon>Sordariomycetidae</taxon>
        <taxon>Sordariales</taxon>
        <taxon>Chaetomiaceae</taxon>
        <taxon>Parachaetomium</taxon>
    </lineage>
</organism>
<proteinExistence type="predicted"/>
<feature type="non-terminal residue" evidence="3">
    <location>
        <position position="211"/>
    </location>
</feature>
<dbReference type="AlphaFoldDB" id="A0AAN6PK95"/>
<feature type="domain" description="F-box" evidence="2">
    <location>
        <begin position="22"/>
        <end position="66"/>
    </location>
</feature>
<dbReference type="Pfam" id="PF00646">
    <property type="entry name" value="F-box"/>
    <property type="match status" value="1"/>
</dbReference>
<keyword evidence="4" id="KW-1185">Reference proteome</keyword>
<dbReference type="EMBL" id="MU854343">
    <property type="protein sequence ID" value="KAK4042332.1"/>
    <property type="molecule type" value="Genomic_DNA"/>
</dbReference>
<dbReference type="PROSITE" id="PS50181">
    <property type="entry name" value="FBOX"/>
    <property type="match status" value="1"/>
</dbReference>
<sequence>MAATAVIHQETAAQQQQPAASPALLDQLPAEMLIEILSHTDFETFENLRMTSRLLRSVIDLHWTGILPSVIERSFRPADEFWDIFNTAAEVPDDGLPPLLDFCHVIKRWEAEFPRLRFARGAPENSRTLKTHELLRLRRALYLWWRFARSFHADHAVSDDDDGDDNYNYNLGARRDFVRGFSTARFHETKDLWATVRWAVRTRVCPSVSLV</sequence>
<evidence type="ECO:0000259" key="2">
    <source>
        <dbReference type="PROSITE" id="PS50181"/>
    </source>
</evidence>
<evidence type="ECO:0000313" key="4">
    <source>
        <dbReference type="Proteomes" id="UP001303115"/>
    </source>
</evidence>
<evidence type="ECO:0000256" key="1">
    <source>
        <dbReference type="SAM" id="MobiDB-lite"/>
    </source>
</evidence>
<evidence type="ECO:0000313" key="3">
    <source>
        <dbReference type="EMBL" id="KAK4042332.1"/>
    </source>
</evidence>
<protein>
    <recommendedName>
        <fullName evidence="2">F-box domain-containing protein</fullName>
    </recommendedName>
</protein>
<reference evidence="4" key="1">
    <citation type="journal article" date="2023" name="Mol. Phylogenet. Evol.">
        <title>Genome-scale phylogeny and comparative genomics of the fungal order Sordariales.</title>
        <authorList>
            <person name="Hensen N."/>
            <person name="Bonometti L."/>
            <person name="Westerberg I."/>
            <person name="Brannstrom I.O."/>
            <person name="Guillou S."/>
            <person name="Cros-Aarteil S."/>
            <person name="Calhoun S."/>
            <person name="Haridas S."/>
            <person name="Kuo A."/>
            <person name="Mondo S."/>
            <person name="Pangilinan J."/>
            <person name="Riley R."/>
            <person name="LaButti K."/>
            <person name="Andreopoulos B."/>
            <person name="Lipzen A."/>
            <person name="Chen C."/>
            <person name="Yan M."/>
            <person name="Daum C."/>
            <person name="Ng V."/>
            <person name="Clum A."/>
            <person name="Steindorff A."/>
            <person name="Ohm R.A."/>
            <person name="Martin F."/>
            <person name="Silar P."/>
            <person name="Natvig D.O."/>
            <person name="Lalanne C."/>
            <person name="Gautier V."/>
            <person name="Ament-Velasquez S.L."/>
            <person name="Kruys A."/>
            <person name="Hutchinson M.I."/>
            <person name="Powell A.J."/>
            <person name="Barry K."/>
            <person name="Miller A.N."/>
            <person name="Grigoriev I.V."/>
            <person name="Debuchy R."/>
            <person name="Gladieux P."/>
            <person name="Hiltunen Thoren M."/>
            <person name="Johannesson H."/>
        </authorList>
    </citation>
    <scope>NUCLEOTIDE SEQUENCE [LARGE SCALE GENOMIC DNA]</scope>
    <source>
        <strain evidence="4">CBS 284.82</strain>
    </source>
</reference>
<dbReference type="InterPro" id="IPR036047">
    <property type="entry name" value="F-box-like_dom_sf"/>
</dbReference>
<feature type="region of interest" description="Disordered" evidence="1">
    <location>
        <begin position="1"/>
        <end position="20"/>
    </location>
</feature>
<accession>A0AAN6PK95</accession>
<dbReference type="InterPro" id="IPR001810">
    <property type="entry name" value="F-box_dom"/>
</dbReference>